<evidence type="ECO:0000256" key="4">
    <source>
        <dbReference type="ARBA" id="ARBA00023136"/>
    </source>
</evidence>
<dbReference type="AlphaFoldDB" id="A0AAJ0FHA9"/>
<feature type="transmembrane region" description="Helical" evidence="6">
    <location>
        <begin position="121"/>
        <end position="143"/>
    </location>
</feature>
<accession>A0AAJ0FHA9</accession>
<feature type="transmembrane region" description="Helical" evidence="6">
    <location>
        <begin position="89"/>
        <end position="114"/>
    </location>
</feature>
<dbReference type="InterPro" id="IPR049326">
    <property type="entry name" value="Rhodopsin_dom_fungi"/>
</dbReference>
<evidence type="ECO:0000256" key="1">
    <source>
        <dbReference type="ARBA" id="ARBA00004141"/>
    </source>
</evidence>
<keyword evidence="4 6" id="KW-0472">Membrane</keyword>
<dbReference type="RefSeq" id="XP_060283730.1">
    <property type="nucleotide sequence ID" value="XM_060431499.1"/>
</dbReference>
<dbReference type="EMBL" id="MU839008">
    <property type="protein sequence ID" value="KAK1767517.1"/>
    <property type="molecule type" value="Genomic_DNA"/>
</dbReference>
<keyword evidence="9" id="KW-1185">Reference proteome</keyword>
<evidence type="ECO:0000256" key="6">
    <source>
        <dbReference type="SAM" id="Phobius"/>
    </source>
</evidence>
<name>A0AAJ0FHA9_9PEZI</name>
<comment type="similarity">
    <text evidence="5">Belongs to the SAT4 family.</text>
</comment>
<reference evidence="8" key="1">
    <citation type="submission" date="2023-06" db="EMBL/GenBank/DDBJ databases">
        <title>Genome-scale phylogeny and comparative genomics of the fungal order Sordariales.</title>
        <authorList>
            <consortium name="Lawrence Berkeley National Laboratory"/>
            <person name="Hensen N."/>
            <person name="Bonometti L."/>
            <person name="Westerberg I."/>
            <person name="Brannstrom I.O."/>
            <person name="Guillou S."/>
            <person name="Cros-Aarteil S."/>
            <person name="Calhoun S."/>
            <person name="Haridas S."/>
            <person name="Kuo A."/>
            <person name="Mondo S."/>
            <person name="Pangilinan J."/>
            <person name="Riley R."/>
            <person name="Labutti K."/>
            <person name="Andreopoulos B."/>
            <person name="Lipzen A."/>
            <person name="Chen C."/>
            <person name="Yanf M."/>
            <person name="Daum C."/>
            <person name="Ng V."/>
            <person name="Clum A."/>
            <person name="Steindorff A."/>
            <person name="Ohm R."/>
            <person name="Martin F."/>
            <person name="Silar P."/>
            <person name="Natvig D."/>
            <person name="Lalanne C."/>
            <person name="Gautier V."/>
            <person name="Ament-Velasquez S.L."/>
            <person name="Kruys A."/>
            <person name="Hutchinson M.I."/>
            <person name="Powell A.J."/>
            <person name="Barry K."/>
            <person name="Miller A.N."/>
            <person name="Grigoriev I.V."/>
            <person name="Debuchy R."/>
            <person name="Gladieux P."/>
            <person name="Thoren M.H."/>
            <person name="Johannesson H."/>
        </authorList>
    </citation>
    <scope>NUCLEOTIDE SEQUENCE</scope>
    <source>
        <strain evidence="8">8032-3</strain>
    </source>
</reference>
<feature type="domain" description="Rhodopsin" evidence="7">
    <location>
        <begin position="28"/>
        <end position="273"/>
    </location>
</feature>
<dbReference type="Pfam" id="PF20684">
    <property type="entry name" value="Fung_rhodopsin"/>
    <property type="match status" value="1"/>
</dbReference>
<dbReference type="InterPro" id="IPR052337">
    <property type="entry name" value="SAT4-like"/>
</dbReference>
<proteinExistence type="inferred from homology"/>
<keyword evidence="3 6" id="KW-1133">Transmembrane helix</keyword>
<dbReference type="PANTHER" id="PTHR33048:SF93">
    <property type="entry name" value="INTEGRAL MEMBRANE PROTEIN"/>
    <property type="match status" value="1"/>
</dbReference>
<evidence type="ECO:0000259" key="7">
    <source>
        <dbReference type="Pfam" id="PF20684"/>
    </source>
</evidence>
<feature type="transmembrane region" description="Helical" evidence="6">
    <location>
        <begin position="171"/>
        <end position="191"/>
    </location>
</feature>
<gene>
    <name evidence="8" type="ORF">QBC33DRAFT_586927</name>
</gene>
<comment type="caution">
    <text evidence="8">The sequence shown here is derived from an EMBL/GenBank/DDBJ whole genome shotgun (WGS) entry which is preliminary data.</text>
</comment>
<feature type="transmembrane region" description="Helical" evidence="6">
    <location>
        <begin position="44"/>
        <end position="69"/>
    </location>
</feature>
<evidence type="ECO:0000256" key="3">
    <source>
        <dbReference type="ARBA" id="ARBA00022989"/>
    </source>
</evidence>
<feature type="transmembrane region" description="Helical" evidence="6">
    <location>
        <begin position="203"/>
        <end position="228"/>
    </location>
</feature>
<evidence type="ECO:0000313" key="8">
    <source>
        <dbReference type="EMBL" id="KAK1767517.1"/>
    </source>
</evidence>
<keyword evidence="2 6" id="KW-0812">Transmembrane</keyword>
<dbReference type="GeneID" id="85314686"/>
<dbReference type="GO" id="GO:0016020">
    <property type="term" value="C:membrane"/>
    <property type="evidence" value="ECO:0007669"/>
    <property type="project" value="UniProtKB-SubCell"/>
</dbReference>
<sequence>MTSYGGRGPTVNAVLWTETVIAFVFVFLRVYTRKVILRSAGLDDLFLLFTFILLAVYSAMISTATSFGLGRHRADIPPADYIQAMKYEIIGQGVCIFNIAVSKAAVAFFILRIVRQTWHRVFIWVCVISNTLLATWCTIAVFIQCLPVEKVWDFTVPGNCWLDFAKVGLTTSAYAVVIDFTLAIAPCFIIWDLNMKRKDKLLAIIGLSLGILGVSHWPMGAGICGILRTAALTSLRSFNEYIFETVDMLIYSATENFVSAMCASIPVLRPLWVKVRGYSSTDNSYAKHSYHMDRFGSHDPENTLGGGGTKREGMATMIFAGGRDKGSKDNASEETILRDARGLSDAGGAQAVLCRTDVFVGFSDRDRGNDLK</sequence>
<evidence type="ECO:0000256" key="5">
    <source>
        <dbReference type="ARBA" id="ARBA00038359"/>
    </source>
</evidence>
<feature type="transmembrane region" description="Helical" evidence="6">
    <location>
        <begin position="13"/>
        <end position="32"/>
    </location>
</feature>
<dbReference type="Proteomes" id="UP001244011">
    <property type="component" value="Unassembled WGS sequence"/>
</dbReference>
<protein>
    <recommendedName>
        <fullName evidence="7">Rhodopsin domain-containing protein</fullName>
    </recommendedName>
</protein>
<comment type="subcellular location">
    <subcellularLocation>
        <location evidence="1">Membrane</location>
        <topology evidence="1">Multi-pass membrane protein</topology>
    </subcellularLocation>
</comment>
<evidence type="ECO:0000256" key="2">
    <source>
        <dbReference type="ARBA" id="ARBA00022692"/>
    </source>
</evidence>
<dbReference type="PANTHER" id="PTHR33048">
    <property type="entry name" value="PTH11-LIKE INTEGRAL MEMBRANE PROTEIN (AFU_ORTHOLOGUE AFUA_5G11245)"/>
    <property type="match status" value="1"/>
</dbReference>
<evidence type="ECO:0000313" key="9">
    <source>
        <dbReference type="Proteomes" id="UP001244011"/>
    </source>
</evidence>
<organism evidence="8 9">
    <name type="scientific">Phialemonium atrogriseum</name>
    <dbReference type="NCBI Taxonomy" id="1093897"/>
    <lineage>
        <taxon>Eukaryota</taxon>
        <taxon>Fungi</taxon>
        <taxon>Dikarya</taxon>
        <taxon>Ascomycota</taxon>
        <taxon>Pezizomycotina</taxon>
        <taxon>Sordariomycetes</taxon>
        <taxon>Sordariomycetidae</taxon>
        <taxon>Cephalothecales</taxon>
        <taxon>Cephalothecaceae</taxon>
        <taxon>Phialemonium</taxon>
    </lineage>
</organism>